<evidence type="ECO:0000256" key="5">
    <source>
        <dbReference type="ARBA" id="ARBA00022563"/>
    </source>
</evidence>
<dbReference type="FunFam" id="1.10.286.10:FF:000001">
    <property type="entry name" value="GTP cyclohydrolase 1"/>
    <property type="match status" value="1"/>
</dbReference>
<evidence type="ECO:0000256" key="4">
    <source>
        <dbReference type="ARBA" id="ARBA00011857"/>
    </source>
</evidence>
<dbReference type="Pfam" id="PF01227">
    <property type="entry name" value="GTP_cyclohydroI"/>
    <property type="match status" value="1"/>
</dbReference>
<dbReference type="GO" id="GO:0005737">
    <property type="term" value="C:cytoplasm"/>
    <property type="evidence" value="ECO:0007669"/>
    <property type="project" value="TreeGrafter"/>
</dbReference>
<dbReference type="GO" id="GO:0008270">
    <property type="term" value="F:zinc ion binding"/>
    <property type="evidence" value="ECO:0007669"/>
    <property type="project" value="UniProtKB-UniRule"/>
</dbReference>
<dbReference type="KEGG" id="ptaw:DW352_02495"/>
<proteinExistence type="inferred from homology"/>
<dbReference type="NCBIfam" id="NF006825">
    <property type="entry name" value="PRK09347.1-2"/>
    <property type="match status" value="1"/>
</dbReference>
<dbReference type="HAMAP" id="MF_00223">
    <property type="entry name" value="FolE"/>
    <property type="match status" value="1"/>
</dbReference>
<dbReference type="GO" id="GO:0003934">
    <property type="term" value="F:GTP cyclohydrolase I activity"/>
    <property type="evidence" value="ECO:0007669"/>
    <property type="project" value="UniProtKB-UniRule"/>
</dbReference>
<dbReference type="Gene3D" id="1.10.286.10">
    <property type="match status" value="1"/>
</dbReference>
<dbReference type="InterPro" id="IPR043134">
    <property type="entry name" value="GTP-CH-I_N"/>
</dbReference>
<dbReference type="FunFam" id="3.30.1130.10:FF:000001">
    <property type="entry name" value="GTP cyclohydrolase 1"/>
    <property type="match status" value="1"/>
</dbReference>
<evidence type="ECO:0000256" key="8">
    <source>
        <dbReference type="HAMAP-Rule" id="MF_00223"/>
    </source>
</evidence>
<protein>
    <recommendedName>
        <fullName evidence="8">GTP cyclohydrolase 1</fullName>
        <ecNumber evidence="8">3.5.4.16</ecNumber>
    </recommendedName>
    <alternativeName>
        <fullName evidence="8">GTP cyclohydrolase I</fullName>
        <shortName evidence="8">GTP-CH-I</shortName>
    </alternativeName>
</protein>
<comment type="subunit">
    <text evidence="4">Toroid-shaped homodecamer, composed of two pentamers of five dimers.</text>
</comment>
<dbReference type="InterPro" id="IPR043133">
    <property type="entry name" value="GTP-CH-I_C/QueF"/>
</dbReference>
<comment type="catalytic activity">
    <reaction evidence="1 8">
        <text>GTP + H2O = 7,8-dihydroneopterin 3'-triphosphate + formate + H(+)</text>
        <dbReference type="Rhea" id="RHEA:17473"/>
        <dbReference type="ChEBI" id="CHEBI:15377"/>
        <dbReference type="ChEBI" id="CHEBI:15378"/>
        <dbReference type="ChEBI" id="CHEBI:15740"/>
        <dbReference type="ChEBI" id="CHEBI:37565"/>
        <dbReference type="ChEBI" id="CHEBI:58462"/>
        <dbReference type="EC" id="3.5.4.16"/>
    </reaction>
</comment>
<dbReference type="InterPro" id="IPR001474">
    <property type="entry name" value="GTP_CycHdrlase_I"/>
</dbReference>
<dbReference type="PROSITE" id="PS00859">
    <property type="entry name" value="GTP_CYCLOHYDROL_1_1"/>
    <property type="match status" value="1"/>
</dbReference>
<dbReference type="InterPro" id="IPR020602">
    <property type="entry name" value="GTP_CycHdrlase_I_dom"/>
</dbReference>
<sequence length="219" mass="24293">MDAKNANVKAWPLQGLSDHVRAAPTPAVPRPAREEAEAAVRTLLAYIGDDPNREGLLDTPKRVIGAFDELYQGYRECPAEVLDRTFGETAGYDDFVLVKDISFNSHCEHHMMPFTGRAHIAYMPVERVVGLSKLGRLVDVYAKRLQTQEHMTSQIATAINEILKPRGVAVLIEAEHTCMAHRGVAKQGATTVTTHFTGVFRDDPKELVRFMTMLRGAHG</sequence>
<gene>
    <name evidence="8 10" type="primary">folE</name>
    <name evidence="10" type="ORF">DW352_02495</name>
</gene>
<evidence type="ECO:0000256" key="3">
    <source>
        <dbReference type="ARBA" id="ARBA00008085"/>
    </source>
</evidence>
<dbReference type="GO" id="GO:0005525">
    <property type="term" value="F:GTP binding"/>
    <property type="evidence" value="ECO:0007669"/>
    <property type="project" value="UniProtKB-KW"/>
</dbReference>
<dbReference type="InterPro" id="IPR018234">
    <property type="entry name" value="GTP_CycHdrlase_I_CS"/>
</dbReference>
<keyword evidence="6 8" id="KW-0378">Hydrolase</keyword>
<feature type="binding site" evidence="8">
    <location>
        <position position="178"/>
    </location>
    <ligand>
        <name>Zn(2+)</name>
        <dbReference type="ChEBI" id="CHEBI:29105"/>
    </ligand>
</feature>
<evidence type="ECO:0000313" key="10">
    <source>
        <dbReference type="EMBL" id="AXK79484.1"/>
    </source>
</evidence>
<feature type="domain" description="GTP cyclohydrolase I" evidence="9">
    <location>
        <begin position="37"/>
        <end position="214"/>
    </location>
</feature>
<comment type="pathway">
    <text evidence="2 8">Cofactor biosynthesis; 7,8-dihydroneopterin triphosphate biosynthesis; 7,8-dihydroneopterin triphosphate from GTP: step 1/1.</text>
</comment>
<evidence type="ECO:0000256" key="1">
    <source>
        <dbReference type="ARBA" id="ARBA00001052"/>
    </source>
</evidence>
<organism evidence="10 11">
    <name type="scientific">Pseudolabrys taiwanensis</name>
    <dbReference type="NCBI Taxonomy" id="331696"/>
    <lineage>
        <taxon>Bacteria</taxon>
        <taxon>Pseudomonadati</taxon>
        <taxon>Pseudomonadota</taxon>
        <taxon>Alphaproteobacteria</taxon>
        <taxon>Hyphomicrobiales</taxon>
        <taxon>Xanthobacteraceae</taxon>
        <taxon>Pseudolabrys</taxon>
    </lineage>
</organism>
<keyword evidence="8" id="KW-0547">Nucleotide-binding</keyword>
<dbReference type="RefSeq" id="WP_115688220.1">
    <property type="nucleotide sequence ID" value="NZ_CP031417.1"/>
</dbReference>
<dbReference type="AlphaFoldDB" id="A0A345ZRD7"/>
<evidence type="ECO:0000259" key="9">
    <source>
        <dbReference type="Pfam" id="PF01227"/>
    </source>
</evidence>
<dbReference type="PANTHER" id="PTHR11109">
    <property type="entry name" value="GTP CYCLOHYDROLASE I"/>
    <property type="match status" value="1"/>
</dbReference>
<dbReference type="GO" id="GO:0006730">
    <property type="term" value="P:one-carbon metabolic process"/>
    <property type="evidence" value="ECO:0007669"/>
    <property type="project" value="UniProtKB-UniRule"/>
</dbReference>
<evidence type="ECO:0000256" key="2">
    <source>
        <dbReference type="ARBA" id="ARBA00005080"/>
    </source>
</evidence>
<dbReference type="NCBIfam" id="TIGR00063">
    <property type="entry name" value="folE"/>
    <property type="match status" value="1"/>
</dbReference>
<dbReference type="GO" id="GO:0046654">
    <property type="term" value="P:tetrahydrofolate biosynthetic process"/>
    <property type="evidence" value="ECO:0007669"/>
    <property type="project" value="UniProtKB-UniRule"/>
</dbReference>
<dbReference type="PANTHER" id="PTHR11109:SF7">
    <property type="entry name" value="GTP CYCLOHYDROLASE 1"/>
    <property type="match status" value="1"/>
</dbReference>
<keyword evidence="8" id="KW-0479">Metal-binding</keyword>
<dbReference type="UniPathway" id="UPA00848">
    <property type="reaction ID" value="UER00151"/>
</dbReference>
<dbReference type="Gene3D" id="3.30.1130.10">
    <property type="match status" value="1"/>
</dbReference>
<keyword evidence="7 8" id="KW-0342">GTP-binding</keyword>
<dbReference type="NCBIfam" id="NF006826">
    <property type="entry name" value="PRK09347.1-3"/>
    <property type="match status" value="1"/>
</dbReference>
<accession>A0A345ZRD7</accession>
<evidence type="ECO:0000256" key="6">
    <source>
        <dbReference type="ARBA" id="ARBA00022801"/>
    </source>
</evidence>
<keyword evidence="11" id="KW-1185">Reference proteome</keyword>
<dbReference type="OrthoDB" id="9801207at2"/>
<dbReference type="Proteomes" id="UP000254889">
    <property type="component" value="Chromosome"/>
</dbReference>
<comment type="similarity">
    <text evidence="3 8">Belongs to the GTP cyclohydrolase I family.</text>
</comment>
<feature type="binding site" evidence="8">
    <location>
        <position position="110"/>
    </location>
    <ligand>
        <name>Zn(2+)</name>
        <dbReference type="ChEBI" id="CHEBI:29105"/>
    </ligand>
</feature>
<dbReference type="EMBL" id="CP031417">
    <property type="protein sequence ID" value="AXK79484.1"/>
    <property type="molecule type" value="Genomic_DNA"/>
</dbReference>
<feature type="binding site" evidence="8">
    <location>
        <position position="107"/>
    </location>
    <ligand>
        <name>Zn(2+)</name>
        <dbReference type="ChEBI" id="CHEBI:29105"/>
    </ligand>
</feature>
<dbReference type="SUPFAM" id="SSF55620">
    <property type="entry name" value="Tetrahydrobiopterin biosynthesis enzymes-like"/>
    <property type="match status" value="1"/>
</dbReference>
<dbReference type="EC" id="3.5.4.16" evidence="8"/>
<keyword evidence="8" id="KW-0862">Zinc</keyword>
<name>A0A345ZRD7_9HYPH</name>
<evidence type="ECO:0000313" key="11">
    <source>
        <dbReference type="Proteomes" id="UP000254889"/>
    </source>
</evidence>
<keyword evidence="5 8" id="KW-0554">One-carbon metabolism</keyword>
<dbReference type="GO" id="GO:0006729">
    <property type="term" value="P:tetrahydrobiopterin biosynthetic process"/>
    <property type="evidence" value="ECO:0007669"/>
    <property type="project" value="TreeGrafter"/>
</dbReference>
<reference evidence="10 11" key="1">
    <citation type="submission" date="2018-07" db="EMBL/GenBank/DDBJ databases">
        <authorList>
            <person name="Quirk P.G."/>
            <person name="Krulwich T.A."/>
        </authorList>
    </citation>
    <scope>NUCLEOTIDE SEQUENCE [LARGE SCALE GENOMIC DNA]</scope>
    <source>
        <strain evidence="10 11">CC-BB4</strain>
    </source>
</reference>
<evidence type="ECO:0000256" key="7">
    <source>
        <dbReference type="ARBA" id="ARBA00023134"/>
    </source>
</evidence>
<comment type="subunit">
    <text evidence="8">Homopolymer.</text>
</comment>